<dbReference type="AlphaFoldDB" id="A0AAD6HCW6"/>
<feature type="compositionally biased region" description="Basic and acidic residues" evidence="1">
    <location>
        <begin position="548"/>
        <end position="558"/>
    </location>
</feature>
<evidence type="ECO:0000256" key="1">
    <source>
        <dbReference type="SAM" id="MobiDB-lite"/>
    </source>
</evidence>
<feature type="domain" description="DUF8035" evidence="2">
    <location>
        <begin position="595"/>
        <end position="647"/>
    </location>
</feature>
<comment type="caution">
    <text evidence="3">The sequence shown here is derived from an EMBL/GenBank/DDBJ whole genome shotgun (WGS) entry which is preliminary data.</text>
</comment>
<feature type="region of interest" description="Disordered" evidence="1">
    <location>
        <begin position="79"/>
        <end position="109"/>
    </location>
</feature>
<organism evidence="3 4">
    <name type="scientific">Penicillium malachiteum</name>
    <dbReference type="NCBI Taxonomy" id="1324776"/>
    <lineage>
        <taxon>Eukaryota</taxon>
        <taxon>Fungi</taxon>
        <taxon>Dikarya</taxon>
        <taxon>Ascomycota</taxon>
        <taxon>Pezizomycotina</taxon>
        <taxon>Eurotiomycetes</taxon>
        <taxon>Eurotiomycetidae</taxon>
        <taxon>Eurotiales</taxon>
        <taxon>Aspergillaceae</taxon>
        <taxon>Penicillium</taxon>
    </lineage>
</organism>
<feature type="region of interest" description="Disordered" evidence="1">
    <location>
        <begin position="645"/>
        <end position="713"/>
    </location>
</feature>
<evidence type="ECO:0000259" key="2">
    <source>
        <dbReference type="Pfam" id="PF26118"/>
    </source>
</evidence>
<keyword evidence="4" id="KW-1185">Reference proteome</keyword>
<evidence type="ECO:0000313" key="3">
    <source>
        <dbReference type="EMBL" id="KAJ5709158.1"/>
    </source>
</evidence>
<feature type="compositionally biased region" description="Basic and acidic residues" evidence="1">
    <location>
        <begin position="645"/>
        <end position="672"/>
    </location>
</feature>
<dbReference type="Pfam" id="PF26118">
    <property type="entry name" value="DUF8035"/>
    <property type="match status" value="1"/>
</dbReference>
<reference evidence="3" key="2">
    <citation type="submission" date="2023-01" db="EMBL/GenBank/DDBJ databases">
        <authorList>
            <person name="Petersen C."/>
        </authorList>
    </citation>
    <scope>NUCLEOTIDE SEQUENCE</scope>
    <source>
        <strain evidence="3">IBT 17514</strain>
    </source>
</reference>
<feature type="region of interest" description="Disordered" evidence="1">
    <location>
        <begin position="168"/>
        <end position="377"/>
    </location>
</feature>
<reference evidence="3" key="1">
    <citation type="journal article" date="2023" name="IMA Fungus">
        <title>Comparative genomic study of the Penicillium genus elucidates a diverse pangenome and 15 lateral gene transfer events.</title>
        <authorList>
            <person name="Petersen C."/>
            <person name="Sorensen T."/>
            <person name="Nielsen M.R."/>
            <person name="Sondergaard T.E."/>
            <person name="Sorensen J.L."/>
            <person name="Fitzpatrick D.A."/>
            <person name="Frisvad J.C."/>
            <person name="Nielsen K.L."/>
        </authorList>
    </citation>
    <scope>NUCLEOTIDE SEQUENCE</scope>
    <source>
        <strain evidence="3">IBT 17514</strain>
    </source>
</reference>
<dbReference type="PANTHER" id="PTHR42081:SF1">
    <property type="entry name" value="ZINC FINGER PROTEIN DHHC DOMAIN CONTAINING PROTEIN"/>
    <property type="match status" value="1"/>
</dbReference>
<feature type="compositionally biased region" description="Basic and acidic residues" evidence="1">
    <location>
        <begin position="272"/>
        <end position="297"/>
    </location>
</feature>
<feature type="compositionally biased region" description="Basic residues" evidence="1">
    <location>
        <begin position="181"/>
        <end position="191"/>
    </location>
</feature>
<sequence length="713" mass="81069">MTFPSHHRNNSPAGMSRFVAGPRASTGMVQLGSSVDPYEQPRRYYDYADYPSDAGYASTAYRHYPSHRSPVEARPISTQHLRDPGQSAKKRTEYAIEPQHRNRSRSNTASAVDIYQNQGRLSLSTHHGPVIHSSYGRAASPLAASSGQYVTPASAHPDGRHRRVYSTDYASDTGRLASQNRVKHRSGHRSHHEAPPSRQHRVYGRQKGNEIDTHNAYSYTTPREQFDRDYPVASHPRHPSVGTPHERPVSMTATELSAWEDRRNAPSRPHPTGRDLERVAREEHTRSARPAHDEYSSRELSNIKQHSRELPNMRSGPDRPQAVAHHGSDDGSDSFGDTYRNRHRRDYGSYHEGDRARHDGRHDDRHDDDRHSHAHHNGVNEGALIGLGTAALGHGYSDSNYDDYRPASRQHRRPRDPKRNYGPTESTSRELIEGVPSSPENDKQLYLEPADHDRQRRHPRSTSHKTSRAAHASESDGFTDDEDLRRYQREPSAAPRHRSSSEDHSDDNHTAIRRRPPRERSHVRSPSRSRSSDDDSKNGGRKVIAVDPRPHKEPEVKPKGILKKPRPSFPEEPNPVREGVAPLKDADSSGVPPGARWTKIDRRLVNPSALRLAGERFEEREDYVIVLKVLSVEKIKELAAATRAIRDARSKESVRDRRQRRDEHRRDGHHYDSSSTDDEDEDEHDDHRHESLQIEAAPMPGSFDLPERPRQPN</sequence>
<evidence type="ECO:0000313" key="4">
    <source>
        <dbReference type="Proteomes" id="UP001215712"/>
    </source>
</evidence>
<dbReference type="InterPro" id="IPR058348">
    <property type="entry name" value="DUF8035"/>
</dbReference>
<feature type="compositionally biased region" description="Basic and acidic residues" evidence="1">
    <location>
        <begin position="440"/>
        <end position="454"/>
    </location>
</feature>
<name>A0AAD6HCW6_9EURO</name>
<feature type="compositionally biased region" description="Acidic residues" evidence="1">
    <location>
        <begin position="675"/>
        <end position="684"/>
    </location>
</feature>
<dbReference type="PANTHER" id="PTHR42081">
    <property type="entry name" value="ZINC FINGER PROTEIN DHHC DOMAIN CONTAINING PROTEIN"/>
    <property type="match status" value="1"/>
</dbReference>
<feature type="compositionally biased region" description="Basic and acidic residues" evidence="1">
    <location>
        <begin position="346"/>
        <end position="371"/>
    </location>
</feature>
<accession>A0AAD6HCW6</accession>
<feature type="compositionally biased region" description="Basic and acidic residues" evidence="1">
    <location>
        <begin position="90"/>
        <end position="100"/>
    </location>
</feature>
<feature type="compositionally biased region" description="Basic residues" evidence="1">
    <location>
        <begin position="455"/>
        <end position="468"/>
    </location>
</feature>
<dbReference type="EMBL" id="JAQJAN010000019">
    <property type="protein sequence ID" value="KAJ5709158.1"/>
    <property type="molecule type" value="Genomic_DNA"/>
</dbReference>
<dbReference type="Proteomes" id="UP001215712">
    <property type="component" value="Unassembled WGS sequence"/>
</dbReference>
<feature type="compositionally biased region" description="Basic residues" evidence="1">
    <location>
        <begin position="511"/>
        <end position="527"/>
    </location>
</feature>
<protein>
    <recommendedName>
        <fullName evidence="2">DUF8035 domain-containing protein</fullName>
    </recommendedName>
</protein>
<proteinExistence type="predicted"/>
<feature type="region of interest" description="Disordered" evidence="1">
    <location>
        <begin position="398"/>
        <end position="595"/>
    </location>
</feature>
<feature type="compositionally biased region" description="Basic and acidic residues" evidence="1">
    <location>
        <begin position="499"/>
        <end position="510"/>
    </location>
</feature>
<gene>
    <name evidence="3" type="ORF">N7493_010492</name>
</gene>